<keyword evidence="2" id="KW-1185">Reference proteome</keyword>
<organism evidence="1 2">
    <name type="scientific">Acholeplasma hippikon</name>
    <dbReference type="NCBI Taxonomy" id="264636"/>
    <lineage>
        <taxon>Bacteria</taxon>
        <taxon>Bacillati</taxon>
        <taxon>Mycoplasmatota</taxon>
        <taxon>Mollicutes</taxon>
        <taxon>Acholeplasmatales</taxon>
        <taxon>Acholeplasmataceae</taxon>
        <taxon>Acholeplasma</taxon>
    </lineage>
</organism>
<reference evidence="1 2" key="1">
    <citation type="submission" date="2019-01" db="EMBL/GenBank/DDBJ databases">
        <authorList>
            <consortium name="Pathogen Informatics"/>
        </authorList>
    </citation>
    <scope>NUCLEOTIDE SEQUENCE [LARGE SCALE GENOMIC DNA]</scope>
    <source>
        <strain evidence="1 2">NCTC10172</strain>
    </source>
</reference>
<evidence type="ECO:0000313" key="2">
    <source>
        <dbReference type="Proteomes" id="UP000290909"/>
    </source>
</evidence>
<dbReference type="Proteomes" id="UP000290909">
    <property type="component" value="Chromosome"/>
</dbReference>
<sequence length="191" mass="22037">MKVKTVVRFVLFILTLLSFIGSAVFAWSTYVKSTQPIMFYSGRLNVEAKLYQLIDANYDGEDPNNEYIEITEAYEFTKLVPGQVFSFKIEMTNAGTIPGYLKLEMALNSLSNSDVFQHLLIEYNYPEENLVSQNIDYNMLFFQNKYLNPGLANTYTFYFNIKVKPELGNNFKSLDLVIDKFIVTLDQVETT</sequence>
<gene>
    <name evidence="1" type="ORF">NCTC10172_01410</name>
</gene>
<evidence type="ECO:0000313" key="1">
    <source>
        <dbReference type="EMBL" id="VEU83334.1"/>
    </source>
</evidence>
<dbReference type="AlphaFoldDB" id="A0A449BLL3"/>
<name>A0A449BLL3_9MOLU</name>
<accession>A0A449BLL3</accession>
<protein>
    <submittedName>
        <fullName evidence="1">Uncharacterized protein</fullName>
    </submittedName>
</protein>
<dbReference type="KEGG" id="ahk:NCTC10172_01410"/>
<dbReference type="STRING" id="1408416.GCA_000702765_00573"/>
<proteinExistence type="predicted"/>
<dbReference type="EMBL" id="LR215050">
    <property type="protein sequence ID" value="VEU83334.1"/>
    <property type="molecule type" value="Genomic_DNA"/>
</dbReference>